<evidence type="ECO:0000256" key="1">
    <source>
        <dbReference type="ARBA" id="ARBA00023015"/>
    </source>
</evidence>
<dbReference type="CDD" id="cd00090">
    <property type="entry name" value="HTH_ARSR"/>
    <property type="match status" value="1"/>
</dbReference>
<dbReference type="Proteomes" id="UP000063991">
    <property type="component" value="Chromosome"/>
</dbReference>
<dbReference type="InterPro" id="IPR001845">
    <property type="entry name" value="HTH_ArsR_DNA-bd_dom"/>
</dbReference>
<evidence type="ECO:0000313" key="6">
    <source>
        <dbReference type="Proteomes" id="UP000063991"/>
    </source>
</evidence>
<name>A0A126PXI6_ALTMA</name>
<dbReference type="GO" id="GO:0003700">
    <property type="term" value="F:DNA-binding transcription factor activity"/>
    <property type="evidence" value="ECO:0007669"/>
    <property type="project" value="InterPro"/>
</dbReference>
<dbReference type="GO" id="GO:0003677">
    <property type="term" value="F:DNA binding"/>
    <property type="evidence" value="ECO:0007669"/>
    <property type="project" value="UniProtKB-KW"/>
</dbReference>
<organism evidence="5 6">
    <name type="scientific">Alteromonas macleodii</name>
    <name type="common">Pseudoalteromonas macleodii</name>
    <dbReference type="NCBI Taxonomy" id="28108"/>
    <lineage>
        <taxon>Bacteria</taxon>
        <taxon>Pseudomonadati</taxon>
        <taxon>Pseudomonadota</taxon>
        <taxon>Gammaproteobacteria</taxon>
        <taxon>Alteromonadales</taxon>
        <taxon>Alteromonadaceae</taxon>
        <taxon>Alteromonas/Salinimonas group</taxon>
        <taxon>Alteromonas</taxon>
    </lineage>
</organism>
<keyword evidence="1" id="KW-0805">Transcription regulation</keyword>
<feature type="domain" description="HTH arsR-type" evidence="4">
    <location>
        <begin position="20"/>
        <end position="114"/>
    </location>
</feature>
<evidence type="ECO:0000256" key="2">
    <source>
        <dbReference type="ARBA" id="ARBA00023125"/>
    </source>
</evidence>
<keyword evidence="2" id="KW-0238">DNA-binding</keyword>
<dbReference type="NCBIfam" id="NF033788">
    <property type="entry name" value="HTH_metalloreg"/>
    <property type="match status" value="1"/>
</dbReference>
<dbReference type="InterPro" id="IPR036390">
    <property type="entry name" value="WH_DNA-bd_sf"/>
</dbReference>
<dbReference type="SMART" id="SM00418">
    <property type="entry name" value="HTH_ARSR"/>
    <property type="match status" value="1"/>
</dbReference>
<dbReference type="OrthoDB" id="9796124at2"/>
<gene>
    <name evidence="5" type="ORF">AVL55_05890</name>
</gene>
<accession>A0A126PXI6</accession>
<evidence type="ECO:0000259" key="4">
    <source>
        <dbReference type="PROSITE" id="PS50987"/>
    </source>
</evidence>
<dbReference type="PRINTS" id="PR00778">
    <property type="entry name" value="HTHARSR"/>
</dbReference>
<dbReference type="InterPro" id="IPR051011">
    <property type="entry name" value="Metal_resp_trans_reg"/>
</dbReference>
<dbReference type="EMBL" id="CP014323">
    <property type="protein sequence ID" value="AMJ97734.1"/>
    <property type="molecule type" value="Genomic_DNA"/>
</dbReference>
<dbReference type="PANTHER" id="PTHR43132:SF6">
    <property type="entry name" value="HTH-TYPE TRANSCRIPTIONAL REPRESSOR CZRA"/>
    <property type="match status" value="1"/>
</dbReference>
<dbReference type="PANTHER" id="PTHR43132">
    <property type="entry name" value="ARSENICAL RESISTANCE OPERON REPRESSOR ARSR-RELATED"/>
    <property type="match status" value="1"/>
</dbReference>
<reference evidence="5 6" key="1">
    <citation type="submission" date="2015-12" db="EMBL/GenBank/DDBJ databases">
        <authorList>
            <person name="Shamseldin A."/>
            <person name="Moawad H."/>
            <person name="Abd El-Rahim W.M."/>
            <person name="Sadowsky M.J."/>
        </authorList>
    </citation>
    <scope>NUCLEOTIDE SEQUENCE [LARGE SCALE GENOMIC DNA]</scope>
    <source>
        <strain evidence="5 6">D7</strain>
    </source>
</reference>
<proteinExistence type="predicted"/>
<dbReference type="InterPro" id="IPR036388">
    <property type="entry name" value="WH-like_DNA-bd_sf"/>
</dbReference>
<dbReference type="PROSITE" id="PS50987">
    <property type="entry name" value="HTH_ARSR_2"/>
    <property type="match status" value="1"/>
</dbReference>
<dbReference type="SUPFAM" id="SSF46785">
    <property type="entry name" value="Winged helix' DNA-binding domain"/>
    <property type="match status" value="1"/>
</dbReference>
<dbReference type="Pfam" id="PF01022">
    <property type="entry name" value="HTH_5"/>
    <property type="match status" value="1"/>
</dbReference>
<evidence type="ECO:0000313" key="5">
    <source>
        <dbReference type="EMBL" id="AMJ97734.1"/>
    </source>
</evidence>
<sequence length="117" mass="13054">MTLRKQVNAPRGASDDLASLSQNDVTILAETFRLLGDPSRLRIMLCCMKGSSSVGDIAESLELSQSLVSHHLRLLRGARLVKGVRQAKQIFYEVDDKHVNQVLLDMSTHIVEEHNDD</sequence>
<keyword evidence="3" id="KW-0804">Transcription</keyword>
<protein>
    <submittedName>
        <fullName evidence="5">ArsR family transcriptional regulator</fullName>
    </submittedName>
</protein>
<dbReference type="InterPro" id="IPR011991">
    <property type="entry name" value="ArsR-like_HTH"/>
</dbReference>
<dbReference type="AlphaFoldDB" id="A0A126PXI6"/>
<dbReference type="Gene3D" id="1.10.10.10">
    <property type="entry name" value="Winged helix-like DNA-binding domain superfamily/Winged helix DNA-binding domain"/>
    <property type="match status" value="1"/>
</dbReference>
<dbReference type="RefSeq" id="WP_011788489.1">
    <property type="nucleotide sequence ID" value="NZ_CP014323.1"/>
</dbReference>
<evidence type="ECO:0000256" key="3">
    <source>
        <dbReference type="ARBA" id="ARBA00023163"/>
    </source>
</evidence>